<dbReference type="InterPro" id="IPR025141">
    <property type="entry name" value="DUF4082"/>
</dbReference>
<feature type="domain" description="DUF4082" evidence="1">
    <location>
        <begin position="2"/>
        <end position="116"/>
    </location>
</feature>
<reference evidence="3" key="1">
    <citation type="submission" date="2016-02" db="EMBL/GenBank/DDBJ databases">
        <authorList>
            <person name="Wibberg D."/>
        </authorList>
    </citation>
    <scope>NUCLEOTIDE SEQUENCE [LARGE SCALE GENOMIC DNA]</scope>
</reference>
<protein>
    <recommendedName>
        <fullName evidence="1">DUF4082 domain-containing protein</fullName>
    </recommendedName>
</protein>
<evidence type="ECO:0000259" key="1">
    <source>
        <dbReference type="Pfam" id="PF13313"/>
    </source>
</evidence>
<dbReference type="Pfam" id="PF13313">
    <property type="entry name" value="DUF4082"/>
    <property type="match status" value="2"/>
</dbReference>
<dbReference type="AlphaFoldDB" id="A0A1C3NV13"/>
<name>A0A1C3NV13_9ACTN</name>
<dbReference type="EMBL" id="FLUV01000466">
    <property type="protein sequence ID" value="SBW19253.1"/>
    <property type="molecule type" value="Genomic_DNA"/>
</dbReference>
<organism evidence="2 3">
    <name type="scientific">Candidatus Protofrankia californiensis</name>
    <dbReference type="NCBI Taxonomy" id="1839754"/>
    <lineage>
        <taxon>Bacteria</taxon>
        <taxon>Bacillati</taxon>
        <taxon>Actinomycetota</taxon>
        <taxon>Actinomycetes</taxon>
        <taxon>Frankiales</taxon>
        <taxon>Frankiaceae</taxon>
        <taxon>Protofrankia</taxon>
    </lineage>
</organism>
<sequence length="285" mass="29854">MTFYKGVNNTGTHTGSLWSASGQLLATGTFTNETATGWQTLTFSTSVQISANTTYVASYYAPNGGYASTPAYFATDDWNATPLHAPASGVDGMNGVFRNGSAGFPTTSYNNTNYWVSPVVATQEPVATCPCTLFNTQVPANPSSTDTGAIELGVRFSSDVNGTITGVRFYKGANNTGTHTGSLWSASGQPLATGTFTNETATGWQTLMFATPVSITAATEYVASYHTAVGGYANTGGFFNSQYRAAPLTGFAGGNGLYLYGAGGFPVNSYDNTNYWVDIIFQKAG</sequence>
<feature type="domain" description="DUF4082" evidence="1">
    <location>
        <begin position="137"/>
        <end position="277"/>
    </location>
</feature>
<gene>
    <name evidence="2" type="ORF">FDG2_1119</name>
</gene>
<dbReference type="Proteomes" id="UP000199013">
    <property type="component" value="Unassembled WGS sequence"/>
</dbReference>
<evidence type="ECO:0000313" key="3">
    <source>
        <dbReference type="Proteomes" id="UP000199013"/>
    </source>
</evidence>
<proteinExistence type="predicted"/>
<evidence type="ECO:0000313" key="2">
    <source>
        <dbReference type="EMBL" id="SBW19253.1"/>
    </source>
</evidence>
<accession>A0A1C3NV13</accession>
<keyword evidence="3" id="KW-1185">Reference proteome</keyword>